<dbReference type="AlphaFoldDB" id="N6TRZ4"/>
<dbReference type="InterPro" id="IPR000305">
    <property type="entry name" value="GIY-YIG_endonuc"/>
</dbReference>
<protein>
    <submittedName>
        <fullName evidence="1">Uncharacterized protein</fullName>
    </submittedName>
</protein>
<sequence>MLIIVFKNYSIRAIRPRNSGGRPEKTDTRDERKGWACIPYIHGVTDRIARILEKHRVKTVFKPTRTIQQTLRSANDKRDPLSAPGVYRVLCSCGRAYIGTTKRSVNTRITEHKKVAD</sequence>
<gene>
    <name evidence="1" type="ORF">YQE_00362</name>
</gene>
<evidence type="ECO:0000313" key="1">
    <source>
        <dbReference type="EMBL" id="ENN83279.1"/>
    </source>
</evidence>
<dbReference type="OrthoDB" id="8963429at2759"/>
<dbReference type="EMBL" id="KB735909">
    <property type="protein sequence ID" value="ENN83279.1"/>
    <property type="molecule type" value="Genomic_DNA"/>
</dbReference>
<dbReference type="PANTHER" id="PTHR21301:SF11">
    <property type="entry name" value="GIY-YIG DOMAIN-CONTAINING PROTEIN"/>
    <property type="match status" value="1"/>
</dbReference>
<accession>N6TRZ4</accession>
<reference evidence="1" key="1">
    <citation type="journal article" date="2013" name="Genome Biol.">
        <title>Draft genome of the mountain pine beetle, Dendroctonus ponderosae Hopkins, a major forest pest.</title>
        <authorList>
            <person name="Keeling C.I."/>
            <person name="Yuen M.M."/>
            <person name="Liao N.Y."/>
            <person name="Docking T.R."/>
            <person name="Chan S.K."/>
            <person name="Taylor G.A."/>
            <person name="Palmquist D.L."/>
            <person name="Jackman S.D."/>
            <person name="Nguyen A."/>
            <person name="Li M."/>
            <person name="Henderson H."/>
            <person name="Janes J.K."/>
            <person name="Zhao Y."/>
            <person name="Pandoh P."/>
            <person name="Moore R."/>
            <person name="Sperling F.A."/>
            <person name="Huber D.P."/>
            <person name="Birol I."/>
            <person name="Jones S.J."/>
            <person name="Bohlmann J."/>
        </authorList>
    </citation>
    <scope>NUCLEOTIDE SEQUENCE</scope>
</reference>
<organism evidence="1">
    <name type="scientific">Dendroctonus ponderosae</name>
    <name type="common">Mountain pine beetle</name>
    <dbReference type="NCBI Taxonomy" id="77166"/>
    <lineage>
        <taxon>Eukaryota</taxon>
        <taxon>Metazoa</taxon>
        <taxon>Ecdysozoa</taxon>
        <taxon>Arthropoda</taxon>
        <taxon>Hexapoda</taxon>
        <taxon>Insecta</taxon>
        <taxon>Pterygota</taxon>
        <taxon>Neoptera</taxon>
        <taxon>Endopterygota</taxon>
        <taxon>Coleoptera</taxon>
        <taxon>Polyphaga</taxon>
        <taxon>Cucujiformia</taxon>
        <taxon>Curculionidae</taxon>
        <taxon>Scolytinae</taxon>
        <taxon>Dendroctonus</taxon>
    </lineage>
</organism>
<dbReference type="PANTHER" id="PTHR21301">
    <property type="entry name" value="REVERSE TRANSCRIPTASE"/>
    <property type="match status" value="1"/>
</dbReference>
<proteinExistence type="predicted"/>
<dbReference type="PROSITE" id="PS50164">
    <property type="entry name" value="GIY_YIG"/>
    <property type="match status" value="1"/>
</dbReference>
<feature type="non-terminal residue" evidence="1">
    <location>
        <position position="1"/>
    </location>
</feature>
<name>N6TRZ4_DENPD</name>
<dbReference type="HOGENOM" id="CLU_2087252_0_0_1"/>